<feature type="transmembrane region" description="Helical" evidence="1">
    <location>
        <begin position="134"/>
        <end position="154"/>
    </location>
</feature>
<evidence type="ECO:0000313" key="3">
    <source>
        <dbReference type="Proteomes" id="UP000053424"/>
    </source>
</evidence>
<evidence type="ECO:0000313" key="2">
    <source>
        <dbReference type="EMBL" id="KIM45574.1"/>
    </source>
</evidence>
<name>A0A0C3CN64_HEBCY</name>
<proteinExistence type="predicted"/>
<reference evidence="3" key="2">
    <citation type="submission" date="2015-01" db="EMBL/GenBank/DDBJ databases">
        <title>Evolutionary Origins and Diversification of the Mycorrhizal Mutualists.</title>
        <authorList>
            <consortium name="DOE Joint Genome Institute"/>
            <consortium name="Mycorrhizal Genomics Consortium"/>
            <person name="Kohler A."/>
            <person name="Kuo A."/>
            <person name="Nagy L.G."/>
            <person name="Floudas D."/>
            <person name="Copeland A."/>
            <person name="Barry K.W."/>
            <person name="Cichocki N."/>
            <person name="Veneault-Fourrey C."/>
            <person name="LaButti K."/>
            <person name="Lindquist E.A."/>
            <person name="Lipzen A."/>
            <person name="Lundell T."/>
            <person name="Morin E."/>
            <person name="Murat C."/>
            <person name="Riley R."/>
            <person name="Ohm R."/>
            <person name="Sun H."/>
            <person name="Tunlid A."/>
            <person name="Henrissat B."/>
            <person name="Grigoriev I.V."/>
            <person name="Hibbett D.S."/>
            <person name="Martin F."/>
        </authorList>
    </citation>
    <scope>NUCLEOTIDE SEQUENCE [LARGE SCALE GENOMIC DNA]</scope>
    <source>
        <strain evidence="3">h7</strain>
    </source>
</reference>
<evidence type="ECO:0000256" key="1">
    <source>
        <dbReference type="SAM" id="Phobius"/>
    </source>
</evidence>
<accession>A0A0C3CN64</accession>
<dbReference type="AlphaFoldDB" id="A0A0C3CN64"/>
<keyword evidence="1" id="KW-0812">Transmembrane</keyword>
<dbReference type="Proteomes" id="UP000053424">
    <property type="component" value="Unassembled WGS sequence"/>
</dbReference>
<keyword evidence="1" id="KW-1133">Transmembrane helix</keyword>
<keyword evidence="3" id="KW-1185">Reference proteome</keyword>
<reference evidence="2 3" key="1">
    <citation type="submission" date="2014-04" db="EMBL/GenBank/DDBJ databases">
        <authorList>
            <consortium name="DOE Joint Genome Institute"/>
            <person name="Kuo A."/>
            <person name="Gay G."/>
            <person name="Dore J."/>
            <person name="Kohler A."/>
            <person name="Nagy L.G."/>
            <person name="Floudas D."/>
            <person name="Copeland A."/>
            <person name="Barry K.W."/>
            <person name="Cichocki N."/>
            <person name="Veneault-Fourrey C."/>
            <person name="LaButti K."/>
            <person name="Lindquist E.A."/>
            <person name="Lipzen A."/>
            <person name="Lundell T."/>
            <person name="Morin E."/>
            <person name="Murat C."/>
            <person name="Sun H."/>
            <person name="Tunlid A."/>
            <person name="Henrissat B."/>
            <person name="Grigoriev I.V."/>
            <person name="Hibbett D.S."/>
            <person name="Martin F."/>
            <person name="Nordberg H.P."/>
            <person name="Cantor M.N."/>
            <person name="Hua S.X."/>
        </authorList>
    </citation>
    <scope>NUCLEOTIDE SEQUENCE [LARGE SCALE GENOMIC DNA]</scope>
    <source>
        <strain evidence="3">h7</strain>
    </source>
</reference>
<organism evidence="2 3">
    <name type="scientific">Hebeloma cylindrosporum</name>
    <dbReference type="NCBI Taxonomy" id="76867"/>
    <lineage>
        <taxon>Eukaryota</taxon>
        <taxon>Fungi</taxon>
        <taxon>Dikarya</taxon>
        <taxon>Basidiomycota</taxon>
        <taxon>Agaricomycotina</taxon>
        <taxon>Agaricomycetes</taxon>
        <taxon>Agaricomycetidae</taxon>
        <taxon>Agaricales</taxon>
        <taxon>Agaricineae</taxon>
        <taxon>Hymenogastraceae</taxon>
        <taxon>Hebeloma</taxon>
    </lineage>
</organism>
<dbReference type="EMBL" id="KN831772">
    <property type="protein sequence ID" value="KIM45574.1"/>
    <property type="molecule type" value="Genomic_DNA"/>
</dbReference>
<gene>
    <name evidence="2" type="ORF">M413DRAFT_24749</name>
</gene>
<protein>
    <submittedName>
        <fullName evidence="2">Uncharacterized protein</fullName>
    </submittedName>
</protein>
<dbReference type="HOGENOM" id="CLU_1289056_0_0_1"/>
<sequence>MFSITPASDLLDYPDYLILASLRPMLHNLSQSAALHLSPAPTSPQIRRREGDMDGCPRITQQQRTEGEPSVLQITQELDKDPPPAMPTGTVLRTSISDITNPSYSQIPQSCEVLYRVRWASGFKARGVPAITHVHFFCMLVSCISLTSVLGLIAFDTSSIGALVIMVLAVLMMAIQFIVYGTHQFATSPLHVWRAGAISLVNVVKRFRSLARGG</sequence>
<keyword evidence="1" id="KW-0472">Membrane</keyword>
<feature type="transmembrane region" description="Helical" evidence="1">
    <location>
        <begin position="160"/>
        <end position="180"/>
    </location>
</feature>